<dbReference type="CDD" id="cd00207">
    <property type="entry name" value="fer2"/>
    <property type="match status" value="1"/>
</dbReference>
<feature type="domain" description="4Fe-4S ferredoxin-type" evidence="10">
    <location>
        <begin position="250"/>
        <end position="281"/>
    </location>
</feature>
<dbReference type="GO" id="GO:0008901">
    <property type="term" value="F:ferredoxin hydrogenase activity"/>
    <property type="evidence" value="ECO:0007669"/>
    <property type="project" value="InterPro"/>
</dbReference>
<dbReference type="NCBIfam" id="TIGR02512">
    <property type="entry name" value="FeFe_hydrog_A"/>
    <property type="match status" value="1"/>
</dbReference>
<dbReference type="STRING" id="307507.A0A2V0NQL5"/>
<dbReference type="PROSITE" id="PS51839">
    <property type="entry name" value="4FE4S_HC3"/>
    <property type="match status" value="1"/>
</dbReference>
<keyword evidence="4" id="KW-0677">Repeat</keyword>
<dbReference type="SUPFAM" id="SSF54862">
    <property type="entry name" value="4Fe-4S ferredoxins"/>
    <property type="match status" value="1"/>
</dbReference>
<evidence type="ECO:0000259" key="11">
    <source>
        <dbReference type="PROSITE" id="PS51839"/>
    </source>
</evidence>
<dbReference type="PROSITE" id="PS51379">
    <property type="entry name" value="4FE4S_FER_2"/>
    <property type="match status" value="2"/>
</dbReference>
<dbReference type="InterPro" id="IPR036010">
    <property type="entry name" value="2Fe-2S_ferredoxin-like_sf"/>
</dbReference>
<dbReference type="PROSITE" id="PS51085">
    <property type="entry name" value="2FE2S_FER_2"/>
    <property type="match status" value="1"/>
</dbReference>
<keyword evidence="6" id="KW-0411">Iron-sulfur</keyword>
<comment type="caution">
    <text evidence="12">The sequence shown here is derived from an EMBL/GenBank/DDBJ whole genome shotgun (WGS) entry which is preliminary data.</text>
</comment>
<proteinExistence type="inferred from homology"/>
<dbReference type="InterPro" id="IPR003149">
    <property type="entry name" value="Fe_hydrogenase_ssu"/>
</dbReference>
<keyword evidence="3" id="KW-0479">Metal-binding</keyword>
<dbReference type="GO" id="GO:0005506">
    <property type="term" value="F:iron ion binding"/>
    <property type="evidence" value="ECO:0007669"/>
    <property type="project" value="InterPro"/>
</dbReference>
<evidence type="ECO:0000259" key="9">
    <source>
        <dbReference type="PROSITE" id="PS51085"/>
    </source>
</evidence>
<feature type="compositionally biased region" description="Low complexity" evidence="7">
    <location>
        <begin position="459"/>
        <end position="468"/>
    </location>
</feature>
<evidence type="ECO:0000313" key="13">
    <source>
        <dbReference type="Proteomes" id="UP000247498"/>
    </source>
</evidence>
<dbReference type="SMART" id="SM00902">
    <property type="entry name" value="Fe_hyd_SSU"/>
    <property type="match status" value="1"/>
</dbReference>
<dbReference type="EMBL" id="BDRX01000011">
    <property type="protein sequence ID" value="GBF89579.1"/>
    <property type="molecule type" value="Genomic_DNA"/>
</dbReference>
<feature type="chain" id="PRO_5016009141" evidence="8">
    <location>
        <begin position="19"/>
        <end position="685"/>
    </location>
</feature>
<evidence type="ECO:0000256" key="4">
    <source>
        <dbReference type="ARBA" id="ARBA00022737"/>
    </source>
</evidence>
<protein>
    <submittedName>
        <fullName evidence="12">Ferredoxin</fullName>
    </submittedName>
</protein>
<evidence type="ECO:0000256" key="5">
    <source>
        <dbReference type="ARBA" id="ARBA00023004"/>
    </source>
</evidence>
<dbReference type="Gene3D" id="3.10.20.740">
    <property type="match status" value="1"/>
</dbReference>
<dbReference type="InParanoid" id="A0A2V0NQL5"/>
<dbReference type="InterPro" id="IPR004108">
    <property type="entry name" value="Fe_hydrogenase_lsu_C"/>
</dbReference>
<keyword evidence="5" id="KW-0408">Iron</keyword>
<dbReference type="InterPro" id="IPR019574">
    <property type="entry name" value="NADH_UbQ_OxRdtase_Gsu_4Fe4S-bd"/>
</dbReference>
<dbReference type="Pfam" id="PF10588">
    <property type="entry name" value="NADH-G_4Fe-4S_3"/>
    <property type="match status" value="1"/>
</dbReference>
<dbReference type="InterPro" id="IPR009016">
    <property type="entry name" value="Fe_hydrogenase"/>
</dbReference>
<dbReference type="PROSITE" id="PS00198">
    <property type="entry name" value="4FE4S_FER_1"/>
    <property type="match status" value="1"/>
</dbReference>
<evidence type="ECO:0000313" key="12">
    <source>
        <dbReference type="EMBL" id="GBF89579.1"/>
    </source>
</evidence>
<dbReference type="Pfam" id="PF13510">
    <property type="entry name" value="Fer2_4"/>
    <property type="match status" value="1"/>
</dbReference>
<dbReference type="Pfam" id="PF02256">
    <property type="entry name" value="Fe_hyd_SSU"/>
    <property type="match status" value="1"/>
</dbReference>
<evidence type="ECO:0000256" key="2">
    <source>
        <dbReference type="ARBA" id="ARBA00022485"/>
    </source>
</evidence>
<dbReference type="Gene3D" id="3.30.70.20">
    <property type="match status" value="1"/>
</dbReference>
<dbReference type="Gene3D" id="4.10.260.20">
    <property type="entry name" value="Iron hydrogenase, small subunit"/>
    <property type="match status" value="1"/>
</dbReference>
<dbReference type="OrthoDB" id="10253113at2759"/>
<gene>
    <name evidence="12" type="ORF">Rsub_02297</name>
</gene>
<dbReference type="AlphaFoldDB" id="A0A2V0NQL5"/>
<evidence type="ECO:0000256" key="8">
    <source>
        <dbReference type="SAM" id="SignalP"/>
    </source>
</evidence>
<sequence>MLLLGSSALHAPLRAAVAAAAGAISCGAGQRLLARGLSRSAGAAAAAGQQAAAKAAANEAPAPVPAVSVTVNGRRVSVPRGSTILDAVEAAKIQIPTLCKLPGRYTPGTCRVCMVDVNGVHKAACCTPAVEGSFVTTDTPAVREYVRGLLGLLRANHPEDCMTCDVNGRCEFQTLITRYQVPMLPKVKANSPDYREQSSHFAAHDVTSPAISLDRDKCIKCGRCVETCQDVQKMNVLGWFARGRERHIGFMLDSDAAVSACISCGQCVSVCPVGALSESTHWRSVLELLETKHKVVVVQTAPAVRVALGEELGLPPGTVATGQLVAALKALGFDHVFDTDFSADLTIMEEGTELLGRIKGGAGAGPLPLFTSCCPGWVNLLEQEYPEFIPHLSSCKSPQQMLGAIVKEIWAPRAGLKPEDVAVVSVMPCTAKKGEAARPEMRVGAGGPHGGAPHGGGAAAAEGVAEEGAAGEEGAEEGGSRHVDYVLTTRELGRMMRLKGIPGTLPPQPYDSPMGVGTGAAVLFGNSGGVTEAAVRTLYELTTGKPMPHLEFEAVRGLQGIKEASVVLPSDGGEREVRIAVVNGIANARKLLDAMRKGTGPKFDFVEVMTCIGGCIGGGGQPKSRDADILSKRMQAVYDIDASAPLRASHNNPEVTELYKTALGQPNSARAHELLHTRYAARLKH</sequence>
<evidence type="ECO:0000256" key="3">
    <source>
        <dbReference type="ARBA" id="ARBA00022723"/>
    </source>
</evidence>
<evidence type="ECO:0000256" key="7">
    <source>
        <dbReference type="SAM" id="MobiDB-lite"/>
    </source>
</evidence>
<feature type="signal peptide" evidence="8">
    <location>
        <begin position="1"/>
        <end position="18"/>
    </location>
</feature>
<dbReference type="PANTHER" id="PTHR11615">
    <property type="entry name" value="NITRATE, FORMATE, IRON DEHYDROGENASE"/>
    <property type="match status" value="1"/>
</dbReference>
<feature type="domain" description="4Fe-4S ferredoxin-type" evidence="10">
    <location>
        <begin position="209"/>
        <end position="237"/>
    </location>
</feature>
<feature type="compositionally biased region" description="Gly residues" evidence="7">
    <location>
        <begin position="444"/>
        <end position="458"/>
    </location>
</feature>
<reference evidence="12 13" key="1">
    <citation type="journal article" date="2018" name="Sci. Rep.">
        <title>Raphidocelis subcapitata (=Pseudokirchneriella subcapitata) provides an insight into genome evolution and environmental adaptations in the Sphaeropleales.</title>
        <authorList>
            <person name="Suzuki S."/>
            <person name="Yamaguchi H."/>
            <person name="Nakajima N."/>
            <person name="Kawachi M."/>
        </authorList>
    </citation>
    <scope>NUCLEOTIDE SEQUENCE [LARGE SCALE GENOMIC DNA]</scope>
    <source>
        <strain evidence="12 13">NIES-35</strain>
    </source>
</reference>
<accession>A0A2V0NQL5</accession>
<comment type="similarity">
    <text evidence="1">Belongs to the NARF family.</text>
</comment>
<dbReference type="InterPro" id="IPR050340">
    <property type="entry name" value="Cytosolic_Fe-S_CAF"/>
</dbReference>
<dbReference type="InterPro" id="IPR017900">
    <property type="entry name" value="4Fe4S_Fe_S_CS"/>
</dbReference>
<dbReference type="Proteomes" id="UP000247498">
    <property type="component" value="Unassembled WGS sequence"/>
</dbReference>
<dbReference type="Gene3D" id="3.40.950.10">
    <property type="entry name" value="Fe-only Hydrogenase (Larger Subunit), Chain L, domain 3"/>
    <property type="match status" value="1"/>
</dbReference>
<evidence type="ECO:0000256" key="6">
    <source>
        <dbReference type="ARBA" id="ARBA00023014"/>
    </source>
</evidence>
<feature type="domain" description="4Fe-4S His(Cys)3-ligated-type" evidence="11">
    <location>
        <begin position="141"/>
        <end position="180"/>
    </location>
</feature>
<dbReference type="FunFam" id="3.30.70.20:FF:000035">
    <property type="entry name" value="Iron hydrogenase 1"/>
    <property type="match status" value="1"/>
</dbReference>
<name>A0A2V0NQL5_9CHLO</name>
<feature type="region of interest" description="Disordered" evidence="7">
    <location>
        <begin position="435"/>
        <end position="479"/>
    </location>
</feature>
<dbReference type="InterPro" id="IPR013352">
    <property type="entry name" value="Fe_hydrogenase_subset"/>
</dbReference>
<dbReference type="InterPro" id="IPR017896">
    <property type="entry name" value="4Fe4S_Fe-S-bd"/>
</dbReference>
<evidence type="ECO:0000256" key="1">
    <source>
        <dbReference type="ARBA" id="ARBA00006596"/>
    </source>
</evidence>
<evidence type="ECO:0000259" key="10">
    <source>
        <dbReference type="PROSITE" id="PS51379"/>
    </source>
</evidence>
<feature type="domain" description="2Fe-2S ferredoxin-type" evidence="9">
    <location>
        <begin position="65"/>
        <end position="141"/>
    </location>
</feature>
<dbReference type="Gene3D" id="3.40.50.1780">
    <property type="match status" value="1"/>
</dbReference>
<keyword evidence="8" id="KW-0732">Signal</keyword>
<dbReference type="SMART" id="SM00929">
    <property type="entry name" value="NADH-G_4Fe-4S_3"/>
    <property type="match status" value="1"/>
</dbReference>
<dbReference type="SUPFAM" id="SSF53920">
    <property type="entry name" value="Fe-only hydrogenase"/>
    <property type="match status" value="1"/>
</dbReference>
<dbReference type="GO" id="GO:0051539">
    <property type="term" value="F:4 iron, 4 sulfur cluster binding"/>
    <property type="evidence" value="ECO:0007669"/>
    <property type="project" value="UniProtKB-KW"/>
</dbReference>
<keyword evidence="13" id="KW-1185">Reference proteome</keyword>
<organism evidence="12 13">
    <name type="scientific">Raphidocelis subcapitata</name>
    <dbReference type="NCBI Taxonomy" id="307507"/>
    <lineage>
        <taxon>Eukaryota</taxon>
        <taxon>Viridiplantae</taxon>
        <taxon>Chlorophyta</taxon>
        <taxon>core chlorophytes</taxon>
        <taxon>Chlorophyceae</taxon>
        <taxon>CS clade</taxon>
        <taxon>Sphaeropleales</taxon>
        <taxon>Selenastraceae</taxon>
        <taxon>Raphidocelis</taxon>
    </lineage>
</organism>
<dbReference type="InterPro" id="IPR054351">
    <property type="entry name" value="NADH_UbQ_OxRdtase_ferredoxin"/>
</dbReference>
<dbReference type="InterPro" id="IPR036991">
    <property type="entry name" value="Fe_hydrogenase_ssu_sf"/>
</dbReference>
<dbReference type="Pfam" id="PF02906">
    <property type="entry name" value="Fe_hyd_lg_C"/>
    <property type="match status" value="2"/>
</dbReference>
<dbReference type="SUPFAM" id="SSF54292">
    <property type="entry name" value="2Fe-2S ferredoxin-like"/>
    <property type="match status" value="1"/>
</dbReference>
<keyword evidence="2" id="KW-0004">4Fe-4S</keyword>
<dbReference type="InterPro" id="IPR001041">
    <property type="entry name" value="2Fe-2S_ferredoxin-type"/>
</dbReference>
<dbReference type="Pfam" id="PF22117">
    <property type="entry name" value="Fer4_Nqo3"/>
    <property type="match status" value="1"/>
</dbReference>